<sequence length="625" mass="71073">MVNSPSFRSSSYFTQSPIQERSQDFLRRDSSIITDWSNSRIRHRYSMFFVRPVFSTQKRGETPTCHRLTKTESVRILPTFQNGKLRIVEIYDPTERLYGVHRFKSSFLPCSPSSGPTTLFFFRFPEQTFLFHMFTFRFNNKSEGVYQDPSSSDKISSESRHQIDDIFRRHTHNGKDERRSVTTVKGSHGYLRKNGIYNQQRKVNARTLSIDRVSRLQDQHKDDDLCPPADKSKGPSERMQKGSTSIQNTCPEASVSNRKDIGNNVNSFSSLSLLQSSALRQKLWSETARVERYSTALRRKQVAARVVDKKSPFLEWKKFNPGRTKYYNSHRCVKYRLGCVPGQLDHPRKLDSVGVNSSHQYSGTEGDSVLHSRVQGASESNDIDSNRQHDVCSLYQPSGRDDISGSLKDRREFVDIMSETQSKVDSGTHSRHKKCGSGSSIKDNDRKERMEVTSQNLQRIQQDMGSLSIGSICKQNQHPTSPLLCMENGSVCQRDGCFSAKVVQNETMVEPSLGFNSTDIGKTDSEKGFYDYSGFDVAVSPMVPVINEPINRSTDIDLLQRNSLPIITSPNTPTSQSTVETARLQYFRTRNKDKGFSDKTINLLSSSVDNRSSRTVSSAIRVWEH</sequence>
<dbReference type="OrthoDB" id="10275236at2759"/>
<organism evidence="2 3">
    <name type="scientific">Rhizophagus irregularis</name>
    <dbReference type="NCBI Taxonomy" id="588596"/>
    <lineage>
        <taxon>Eukaryota</taxon>
        <taxon>Fungi</taxon>
        <taxon>Fungi incertae sedis</taxon>
        <taxon>Mucoromycota</taxon>
        <taxon>Glomeromycotina</taxon>
        <taxon>Glomeromycetes</taxon>
        <taxon>Glomerales</taxon>
        <taxon>Glomeraceae</taxon>
        <taxon>Rhizophagus</taxon>
    </lineage>
</organism>
<dbReference type="EMBL" id="CAGKOT010000006">
    <property type="protein sequence ID" value="CAB5346517.1"/>
    <property type="molecule type" value="Genomic_DNA"/>
</dbReference>
<name>A0A2I1FAP0_9GLOM</name>
<evidence type="ECO:0000313" key="2">
    <source>
        <dbReference type="EMBL" id="CAB5346517.1"/>
    </source>
</evidence>
<dbReference type="Proteomes" id="UP000684084">
    <property type="component" value="Unassembled WGS sequence"/>
</dbReference>
<dbReference type="VEuPathDB" id="FungiDB:RhiirA1_486777"/>
<comment type="caution">
    <text evidence="2">The sequence shown here is derived from an EMBL/GenBank/DDBJ whole genome shotgun (WGS) entry which is preliminary data.</text>
</comment>
<dbReference type="AlphaFoldDB" id="A0A2I1FAP0"/>
<feature type="region of interest" description="Disordered" evidence="1">
    <location>
        <begin position="421"/>
        <end position="448"/>
    </location>
</feature>
<protein>
    <submittedName>
        <fullName evidence="2">Uncharacterized protein</fullName>
    </submittedName>
</protein>
<dbReference type="PANTHER" id="PTHR33066:SF2">
    <property type="entry name" value="FILAGGRIN-2-LIKE"/>
    <property type="match status" value="1"/>
</dbReference>
<accession>A0A2I1FAP0</accession>
<dbReference type="VEuPathDB" id="FungiDB:RhiirFUN_011271"/>
<feature type="compositionally biased region" description="Basic and acidic residues" evidence="1">
    <location>
        <begin position="216"/>
        <end position="240"/>
    </location>
</feature>
<feature type="region of interest" description="Disordered" evidence="1">
    <location>
        <begin position="216"/>
        <end position="258"/>
    </location>
</feature>
<feature type="compositionally biased region" description="Polar residues" evidence="1">
    <location>
        <begin position="241"/>
        <end position="256"/>
    </location>
</feature>
<evidence type="ECO:0000313" key="3">
    <source>
        <dbReference type="Proteomes" id="UP000684084"/>
    </source>
</evidence>
<proteinExistence type="predicted"/>
<feature type="region of interest" description="Disordered" evidence="1">
    <location>
        <begin position="350"/>
        <end position="388"/>
    </location>
</feature>
<feature type="compositionally biased region" description="Polar residues" evidence="1">
    <location>
        <begin position="354"/>
        <end position="365"/>
    </location>
</feature>
<evidence type="ECO:0000256" key="1">
    <source>
        <dbReference type="SAM" id="MobiDB-lite"/>
    </source>
</evidence>
<dbReference type="PANTHER" id="PTHR33066">
    <property type="entry name" value="INTEGRASE_SAM-LIKE_N DOMAIN-CONTAINING PROTEIN"/>
    <property type="match status" value="1"/>
</dbReference>
<reference evidence="2" key="1">
    <citation type="submission" date="2020-05" db="EMBL/GenBank/DDBJ databases">
        <authorList>
            <person name="Rincon C."/>
            <person name="Sanders R I."/>
            <person name="Robbins C."/>
            <person name="Chaturvedi A."/>
        </authorList>
    </citation>
    <scope>NUCLEOTIDE SEQUENCE</scope>
    <source>
        <strain evidence="2">CHB12</strain>
    </source>
</reference>
<dbReference type="VEuPathDB" id="FungiDB:FUN_009677"/>
<gene>
    <name evidence="2" type="ORF">CHRIB12_LOCUS4226</name>
</gene>